<evidence type="ECO:0000256" key="1">
    <source>
        <dbReference type="SAM" id="Coils"/>
    </source>
</evidence>
<gene>
    <name evidence="4" type="ORF">Naga_100141g9</name>
</gene>
<keyword evidence="3" id="KW-0812">Transmembrane</keyword>
<feature type="transmembrane region" description="Helical" evidence="3">
    <location>
        <begin position="55"/>
        <end position="84"/>
    </location>
</feature>
<protein>
    <recommendedName>
        <fullName evidence="6">Transmembrane protein</fullName>
    </recommendedName>
</protein>
<dbReference type="Proteomes" id="UP000019335">
    <property type="component" value="Chromosome 8"/>
</dbReference>
<name>W7THS3_9STRA</name>
<feature type="coiled-coil region" evidence="1">
    <location>
        <begin position="138"/>
        <end position="179"/>
    </location>
</feature>
<keyword evidence="5" id="KW-1185">Reference proteome</keyword>
<keyword evidence="3" id="KW-1133">Transmembrane helix</keyword>
<evidence type="ECO:0008006" key="6">
    <source>
        <dbReference type="Google" id="ProtNLM"/>
    </source>
</evidence>
<evidence type="ECO:0000256" key="2">
    <source>
        <dbReference type="SAM" id="MobiDB-lite"/>
    </source>
</evidence>
<organism evidence="4 5">
    <name type="scientific">Nannochloropsis gaditana</name>
    <dbReference type="NCBI Taxonomy" id="72520"/>
    <lineage>
        <taxon>Eukaryota</taxon>
        <taxon>Sar</taxon>
        <taxon>Stramenopiles</taxon>
        <taxon>Ochrophyta</taxon>
        <taxon>Eustigmatophyceae</taxon>
        <taxon>Eustigmatales</taxon>
        <taxon>Monodopsidaceae</taxon>
        <taxon>Nannochloropsis</taxon>
    </lineage>
</organism>
<dbReference type="EMBL" id="AZIL01000619">
    <property type="protein sequence ID" value="EWM26535.1"/>
    <property type="molecule type" value="Genomic_DNA"/>
</dbReference>
<proteinExistence type="predicted"/>
<feature type="compositionally biased region" description="Polar residues" evidence="2">
    <location>
        <begin position="123"/>
        <end position="132"/>
    </location>
</feature>
<keyword evidence="3" id="KW-0472">Membrane</keyword>
<evidence type="ECO:0000313" key="4">
    <source>
        <dbReference type="EMBL" id="EWM26535.1"/>
    </source>
</evidence>
<dbReference type="AlphaFoldDB" id="W7THS3"/>
<accession>W7THS3</accession>
<feature type="transmembrane region" description="Helical" evidence="3">
    <location>
        <begin position="21"/>
        <end position="43"/>
    </location>
</feature>
<sequence length="267" mass="28855">MGPRQSTHIYRHPTNTTLEQDATIGGVGGSVAGAISGIGYLFVNQVGLRSSITLLGFAVVGGAIVGAIVCIAGTLAVKSLAWLYSRLRKRARQNLAVQLAPFTTEAAASEVHNRRANSREETQPTCKKSGATLTSRELSRLEQVLETSQAERGRLLEDLRTYDSALTQLEQQLSFARESSRGNANDQYVRSHCSDTVSQRGPSHAAETLPLELEHFQAQPVHITFRLSDTVSECMISNDNGISSEACIVSNEEGRRPSCLSAVHFTG</sequence>
<evidence type="ECO:0000313" key="5">
    <source>
        <dbReference type="Proteomes" id="UP000019335"/>
    </source>
</evidence>
<comment type="caution">
    <text evidence="4">The sequence shown here is derived from an EMBL/GenBank/DDBJ whole genome shotgun (WGS) entry which is preliminary data.</text>
</comment>
<evidence type="ECO:0000256" key="3">
    <source>
        <dbReference type="SAM" id="Phobius"/>
    </source>
</evidence>
<keyword evidence="1" id="KW-0175">Coiled coil</keyword>
<feature type="compositionally biased region" description="Basic and acidic residues" evidence="2">
    <location>
        <begin position="111"/>
        <end position="122"/>
    </location>
</feature>
<feature type="region of interest" description="Disordered" evidence="2">
    <location>
        <begin position="110"/>
        <end position="132"/>
    </location>
</feature>
<reference evidence="4 5" key="1">
    <citation type="journal article" date="2014" name="Mol. Plant">
        <title>Chromosome Scale Genome Assembly and Transcriptome Profiling of Nannochloropsis gaditana in Nitrogen Depletion.</title>
        <authorList>
            <person name="Corteggiani Carpinelli E."/>
            <person name="Telatin A."/>
            <person name="Vitulo N."/>
            <person name="Forcato C."/>
            <person name="D'Angelo M."/>
            <person name="Schiavon R."/>
            <person name="Vezzi A."/>
            <person name="Giacometti G.M."/>
            <person name="Morosinotto T."/>
            <person name="Valle G."/>
        </authorList>
    </citation>
    <scope>NUCLEOTIDE SEQUENCE [LARGE SCALE GENOMIC DNA]</scope>
    <source>
        <strain evidence="4 5">B-31</strain>
    </source>
</reference>